<dbReference type="OrthoDB" id="9808002at2"/>
<keyword evidence="13" id="KW-1185">Reference proteome</keyword>
<gene>
    <name evidence="12" type="ORF">GHC57_06675</name>
</gene>
<dbReference type="EMBL" id="WIVE01000014">
    <property type="protein sequence ID" value="MQX36200.1"/>
    <property type="molecule type" value="Genomic_DNA"/>
</dbReference>
<evidence type="ECO:0000259" key="11">
    <source>
        <dbReference type="Pfam" id="PF00266"/>
    </source>
</evidence>
<dbReference type="PANTHER" id="PTHR11601">
    <property type="entry name" value="CYSTEINE DESULFURYLASE FAMILY MEMBER"/>
    <property type="match status" value="1"/>
</dbReference>
<dbReference type="PANTHER" id="PTHR11601:SF34">
    <property type="entry name" value="CYSTEINE DESULFURASE"/>
    <property type="match status" value="1"/>
</dbReference>
<keyword evidence="6" id="KW-0479">Metal-binding</keyword>
<organism evidence="12 13">
    <name type="scientific">Roseospira navarrensis</name>
    <dbReference type="NCBI Taxonomy" id="140058"/>
    <lineage>
        <taxon>Bacteria</taxon>
        <taxon>Pseudomonadati</taxon>
        <taxon>Pseudomonadota</taxon>
        <taxon>Alphaproteobacteria</taxon>
        <taxon>Rhodospirillales</taxon>
        <taxon>Rhodospirillaceae</taxon>
        <taxon>Roseospira</taxon>
    </lineage>
</organism>
<evidence type="ECO:0000256" key="8">
    <source>
        <dbReference type="ARBA" id="ARBA00023004"/>
    </source>
</evidence>
<dbReference type="Gene3D" id="1.10.260.50">
    <property type="match status" value="1"/>
</dbReference>
<evidence type="ECO:0000256" key="7">
    <source>
        <dbReference type="ARBA" id="ARBA00022898"/>
    </source>
</evidence>
<evidence type="ECO:0000256" key="2">
    <source>
        <dbReference type="ARBA" id="ARBA00003120"/>
    </source>
</evidence>
<evidence type="ECO:0000256" key="6">
    <source>
        <dbReference type="ARBA" id="ARBA00022723"/>
    </source>
</evidence>
<keyword evidence="7" id="KW-0663">Pyridoxal phosphate</keyword>
<dbReference type="InterPro" id="IPR016454">
    <property type="entry name" value="Cysteine_dSase"/>
</dbReference>
<keyword evidence="12" id="KW-0032">Aminotransferase</keyword>
<name>A0A7X1ZCU2_9PROT</name>
<comment type="function">
    <text evidence="2">Catalyzes the removal of elemental sulfur atoms from cysteine to produce alanine. Seems to participate in the biosynthesis of the nitrogenase metalloclusters by providing the inorganic sulfur required for the Fe-S core formation.</text>
</comment>
<dbReference type="InterPro" id="IPR000192">
    <property type="entry name" value="Aminotrans_V_dom"/>
</dbReference>
<comment type="caution">
    <text evidence="12">The sequence shown here is derived from an EMBL/GenBank/DDBJ whole genome shotgun (WGS) entry which is preliminary data.</text>
</comment>
<dbReference type="AlphaFoldDB" id="A0A7X1ZCU2"/>
<dbReference type="Gene3D" id="3.40.640.10">
    <property type="entry name" value="Type I PLP-dependent aspartate aminotransferase-like (Major domain)"/>
    <property type="match status" value="1"/>
</dbReference>
<dbReference type="PIRSF" id="PIRSF005572">
    <property type="entry name" value="NifS"/>
    <property type="match status" value="1"/>
</dbReference>
<dbReference type="RefSeq" id="WP_153342454.1">
    <property type="nucleotide sequence ID" value="NZ_WIVE01000014.1"/>
</dbReference>
<keyword evidence="9" id="KW-0411">Iron-sulfur</keyword>
<reference evidence="12 13" key="1">
    <citation type="submission" date="2019-10" db="EMBL/GenBank/DDBJ databases">
        <title>Draft whole-genome sequence of the purple nonsulfur photosynthetic bacterium Roseospira navarrensis DSM 15114.</title>
        <authorList>
            <person name="Kyndt J.A."/>
            <person name="Meyer T.E."/>
        </authorList>
    </citation>
    <scope>NUCLEOTIDE SEQUENCE [LARGE SCALE GENOMIC DNA]</scope>
    <source>
        <strain evidence="12 13">DSM 15114</strain>
    </source>
</reference>
<dbReference type="Proteomes" id="UP000434582">
    <property type="component" value="Unassembled WGS sequence"/>
</dbReference>
<sequence length="380" mass="38292">MCSAAPVGPPAETTALYLDHNATAPLRPAAAEAMRAALTVAGNPSSVHRHGRRARALIEEARESVAALAGVPPAWVVFTGSGSEANALALSGPGPGPRLCSAVEHDSVLRWVPESGRLAVDGHGVLGLEGLRVALDDAEGPGVLSLMRANNETGVLQPVAEAARLARDAGWLLHCDAVQAPGRLWPFDVGSLGADLVTLSAHKLGGPAGVGALIVGDGVTLAPLVRGGGQERGRRAGTENLIGIAGFGAAARAVLEEGADEAARLAGLRDRLEAALVGACPGAVVHGVGGERLPNTTCIAHPSLAADMLLMRLDLAGVSVSAGSACSSGKVAPSHVLRAMGLDEPAARRAIRISLGWTTTEADIDRMAVVWGEMGGGAGG</sequence>
<keyword evidence="5 12" id="KW-0808">Transferase</keyword>
<comment type="similarity">
    <text evidence="3">Belongs to the class-V pyridoxal-phosphate-dependent aminotransferase family. NifS/IscS subfamily.</text>
</comment>
<evidence type="ECO:0000256" key="10">
    <source>
        <dbReference type="ARBA" id="ARBA00050776"/>
    </source>
</evidence>
<dbReference type="Gene3D" id="3.90.1150.10">
    <property type="entry name" value="Aspartate Aminotransferase, domain 1"/>
    <property type="match status" value="1"/>
</dbReference>
<evidence type="ECO:0000256" key="4">
    <source>
        <dbReference type="ARBA" id="ARBA00013558"/>
    </source>
</evidence>
<evidence type="ECO:0000256" key="1">
    <source>
        <dbReference type="ARBA" id="ARBA00001933"/>
    </source>
</evidence>
<dbReference type="GO" id="GO:0008483">
    <property type="term" value="F:transaminase activity"/>
    <property type="evidence" value="ECO:0007669"/>
    <property type="project" value="UniProtKB-KW"/>
</dbReference>
<evidence type="ECO:0000313" key="13">
    <source>
        <dbReference type="Proteomes" id="UP000434582"/>
    </source>
</evidence>
<comment type="cofactor">
    <cofactor evidence="1">
        <name>pyridoxal 5'-phosphate</name>
        <dbReference type="ChEBI" id="CHEBI:597326"/>
    </cofactor>
</comment>
<evidence type="ECO:0000256" key="9">
    <source>
        <dbReference type="ARBA" id="ARBA00023014"/>
    </source>
</evidence>
<dbReference type="Pfam" id="PF00266">
    <property type="entry name" value="Aminotran_5"/>
    <property type="match status" value="1"/>
</dbReference>
<feature type="domain" description="Aminotransferase class V" evidence="11">
    <location>
        <begin position="17"/>
        <end position="366"/>
    </location>
</feature>
<dbReference type="GO" id="GO:0051536">
    <property type="term" value="F:iron-sulfur cluster binding"/>
    <property type="evidence" value="ECO:0007669"/>
    <property type="project" value="UniProtKB-KW"/>
</dbReference>
<evidence type="ECO:0000256" key="5">
    <source>
        <dbReference type="ARBA" id="ARBA00022679"/>
    </source>
</evidence>
<dbReference type="SUPFAM" id="SSF53383">
    <property type="entry name" value="PLP-dependent transferases"/>
    <property type="match status" value="1"/>
</dbReference>
<dbReference type="InterPro" id="IPR015422">
    <property type="entry name" value="PyrdxlP-dep_Trfase_small"/>
</dbReference>
<accession>A0A7X1ZCU2</accession>
<protein>
    <recommendedName>
        <fullName evidence="4">Cysteine desulfurase</fullName>
    </recommendedName>
</protein>
<evidence type="ECO:0000313" key="12">
    <source>
        <dbReference type="EMBL" id="MQX36200.1"/>
    </source>
</evidence>
<proteinExistence type="inferred from homology"/>
<keyword evidence="8" id="KW-0408">Iron</keyword>
<evidence type="ECO:0000256" key="3">
    <source>
        <dbReference type="ARBA" id="ARBA00006490"/>
    </source>
</evidence>
<dbReference type="GO" id="GO:0046872">
    <property type="term" value="F:metal ion binding"/>
    <property type="evidence" value="ECO:0007669"/>
    <property type="project" value="UniProtKB-KW"/>
</dbReference>
<dbReference type="InterPro" id="IPR015421">
    <property type="entry name" value="PyrdxlP-dep_Trfase_major"/>
</dbReference>
<comment type="catalytic activity">
    <reaction evidence="10">
        <text>(sulfur carrier)-H + L-cysteine = (sulfur carrier)-SH + L-alanine</text>
        <dbReference type="Rhea" id="RHEA:43892"/>
        <dbReference type="Rhea" id="RHEA-COMP:14737"/>
        <dbReference type="Rhea" id="RHEA-COMP:14739"/>
        <dbReference type="ChEBI" id="CHEBI:29917"/>
        <dbReference type="ChEBI" id="CHEBI:35235"/>
        <dbReference type="ChEBI" id="CHEBI:57972"/>
        <dbReference type="ChEBI" id="CHEBI:64428"/>
        <dbReference type="EC" id="2.8.1.7"/>
    </reaction>
</comment>
<dbReference type="InterPro" id="IPR015424">
    <property type="entry name" value="PyrdxlP-dep_Trfase"/>
</dbReference>
<dbReference type="GO" id="GO:0031071">
    <property type="term" value="F:cysteine desulfurase activity"/>
    <property type="evidence" value="ECO:0007669"/>
    <property type="project" value="UniProtKB-EC"/>
</dbReference>